<keyword evidence="3" id="KW-1185">Reference proteome</keyword>
<evidence type="ECO:0000256" key="1">
    <source>
        <dbReference type="SAM" id="Phobius"/>
    </source>
</evidence>
<feature type="transmembrane region" description="Helical" evidence="1">
    <location>
        <begin position="119"/>
        <end position="138"/>
    </location>
</feature>
<reference evidence="2 3" key="1">
    <citation type="submission" date="2016-09" db="EMBL/GenBank/DDBJ databases">
        <authorList>
            <person name="Capua I."/>
            <person name="De Benedictis P."/>
            <person name="Joannis T."/>
            <person name="Lombin L.H."/>
            <person name="Cattoli G."/>
        </authorList>
    </citation>
    <scope>NUCLEOTIDE SEQUENCE [LARGE SCALE GENOMIC DNA]</scope>
    <source>
        <strain evidence="2 3">A7P-90m</strain>
    </source>
</reference>
<dbReference type="Proteomes" id="UP000199452">
    <property type="component" value="Unassembled WGS sequence"/>
</dbReference>
<feature type="transmembrane region" description="Helical" evidence="1">
    <location>
        <begin position="187"/>
        <end position="209"/>
    </location>
</feature>
<accession>A0A1G6LCJ4</accession>
<name>A0A1G6LCJ4_9BACT</name>
<dbReference type="AlphaFoldDB" id="A0A1G6LCJ4"/>
<protein>
    <submittedName>
        <fullName evidence="2">Uncharacterized membrane protein, YccA/Bax inhibitor family</fullName>
    </submittedName>
</protein>
<gene>
    <name evidence="2" type="ORF">SAMN05216323_103024</name>
</gene>
<evidence type="ECO:0000313" key="3">
    <source>
        <dbReference type="Proteomes" id="UP000199452"/>
    </source>
</evidence>
<dbReference type="PIRSF" id="PIRSF009160">
    <property type="entry name" value="UCP009160"/>
    <property type="match status" value="1"/>
</dbReference>
<dbReference type="PANTHER" id="PTHR41282">
    <property type="entry name" value="CONSERVED TRANSMEMBRANE PROTEIN-RELATED"/>
    <property type="match status" value="1"/>
</dbReference>
<dbReference type="InterPro" id="IPR010539">
    <property type="entry name" value="BaxI_1-like"/>
</dbReference>
<sequence>MGLFDKTSNPTMREGLYASTSRDFAGTEVMTINGTINKTFLMLLLVVLGGSYTWKVFSETVNQGAVMPWMIGGAIGGLIAALIIIFRPKSAPIVAPIYAILEGLFLGAISAFFNAMYPGIAIQAVALTIGTLLIMLFLYRTGIIKVTQKFMAGVMAATGAVALFYIITMIMGMFGADTSFMSGNSNLSIGISAVVVGIAALNLVLDFHFIVEGSKSGAPKYMEWYGAFSLMVTLIWLYLELLRLLSKISSRN</sequence>
<dbReference type="STRING" id="1640674.SAMN05216323_103024"/>
<keyword evidence="1" id="KW-0812">Transmembrane</keyword>
<feature type="transmembrane region" description="Helical" evidence="1">
    <location>
        <begin position="221"/>
        <end position="239"/>
    </location>
</feature>
<keyword evidence="1" id="KW-0472">Membrane</keyword>
<feature type="transmembrane region" description="Helical" evidence="1">
    <location>
        <begin position="40"/>
        <end position="57"/>
    </location>
</feature>
<dbReference type="Pfam" id="PF12811">
    <property type="entry name" value="BaxI_1"/>
    <property type="match status" value="1"/>
</dbReference>
<dbReference type="RefSeq" id="WP_170830059.1">
    <property type="nucleotide sequence ID" value="NZ_FMYP01000030.1"/>
</dbReference>
<feature type="transmembrane region" description="Helical" evidence="1">
    <location>
        <begin position="69"/>
        <end position="86"/>
    </location>
</feature>
<evidence type="ECO:0000313" key="2">
    <source>
        <dbReference type="EMBL" id="SDC40934.1"/>
    </source>
</evidence>
<keyword evidence="1" id="KW-1133">Transmembrane helix</keyword>
<feature type="transmembrane region" description="Helical" evidence="1">
    <location>
        <begin position="150"/>
        <end position="175"/>
    </location>
</feature>
<proteinExistence type="predicted"/>
<dbReference type="EMBL" id="FMYP01000030">
    <property type="protein sequence ID" value="SDC40934.1"/>
    <property type="molecule type" value="Genomic_DNA"/>
</dbReference>
<dbReference type="PANTHER" id="PTHR41282:SF1">
    <property type="entry name" value="CONSERVED TRANSMEMBRANE PROTEIN-RELATED"/>
    <property type="match status" value="1"/>
</dbReference>
<organism evidence="2 3">
    <name type="scientific">Williamwhitmania taraxaci</name>
    <dbReference type="NCBI Taxonomy" id="1640674"/>
    <lineage>
        <taxon>Bacteria</taxon>
        <taxon>Pseudomonadati</taxon>
        <taxon>Bacteroidota</taxon>
        <taxon>Bacteroidia</taxon>
        <taxon>Bacteroidales</taxon>
        <taxon>Williamwhitmaniaceae</taxon>
        <taxon>Williamwhitmania</taxon>
    </lineage>
</organism>
<feature type="transmembrane region" description="Helical" evidence="1">
    <location>
        <begin position="93"/>
        <end position="113"/>
    </location>
</feature>